<gene>
    <name evidence="1" type="ORF">S12H4_30617</name>
</gene>
<reference evidence="1" key="1">
    <citation type="journal article" date="2014" name="Front. Microbiol.">
        <title>High frequency of phylogenetically diverse reductive dehalogenase-homologous genes in deep subseafloor sedimentary metagenomes.</title>
        <authorList>
            <person name="Kawai M."/>
            <person name="Futagami T."/>
            <person name="Toyoda A."/>
            <person name="Takaki Y."/>
            <person name="Nishi S."/>
            <person name="Hori S."/>
            <person name="Arai W."/>
            <person name="Tsubouchi T."/>
            <person name="Morono Y."/>
            <person name="Uchiyama I."/>
            <person name="Ito T."/>
            <person name="Fujiyama A."/>
            <person name="Inagaki F."/>
            <person name="Takami H."/>
        </authorList>
    </citation>
    <scope>NUCLEOTIDE SEQUENCE</scope>
    <source>
        <strain evidence="1">Expedition CK06-06</strain>
    </source>
</reference>
<dbReference type="EMBL" id="BARW01017779">
    <property type="protein sequence ID" value="GAI91283.1"/>
    <property type="molecule type" value="Genomic_DNA"/>
</dbReference>
<comment type="caution">
    <text evidence="1">The sequence shown here is derived from an EMBL/GenBank/DDBJ whole genome shotgun (WGS) entry which is preliminary data.</text>
</comment>
<sequence>EPDRLIAQMFISPEGQRFTLEQMETQWAEAERYQETLRTPELLYKEYQRTGGELPEEEWRAIGAPYRPFTEQVFGRVFPERDIDELLASMVTEGMPEPERLAAEKAQEEFVQALWDIGRTKDTEALLRQLGASEEQLEEFFAPAVPEVLEIPEELMLPSIPPEGITYTVDDKEGKPLELHILEDFEYVPVVGGYPERQLKSPDYPVYHEGTHIGTFLRETGEFVPRNWTWWEKTLGIGVQTLQWVFYVPNVVGMMTRDIWERFKIWPWLPAEERDRLHA</sequence>
<dbReference type="AlphaFoldDB" id="X1SE96"/>
<feature type="non-terminal residue" evidence="1">
    <location>
        <position position="279"/>
    </location>
</feature>
<feature type="non-terminal residue" evidence="1">
    <location>
        <position position="1"/>
    </location>
</feature>
<protein>
    <submittedName>
        <fullName evidence="1">Uncharacterized protein</fullName>
    </submittedName>
</protein>
<organism evidence="1">
    <name type="scientific">marine sediment metagenome</name>
    <dbReference type="NCBI Taxonomy" id="412755"/>
    <lineage>
        <taxon>unclassified sequences</taxon>
        <taxon>metagenomes</taxon>
        <taxon>ecological metagenomes</taxon>
    </lineage>
</organism>
<evidence type="ECO:0000313" key="1">
    <source>
        <dbReference type="EMBL" id="GAI91283.1"/>
    </source>
</evidence>
<proteinExistence type="predicted"/>
<accession>X1SE96</accession>
<name>X1SE96_9ZZZZ</name>